<keyword evidence="4" id="KW-0411">Iron-sulfur</keyword>
<dbReference type="RefSeq" id="WP_313832434.1">
    <property type="nucleotide sequence ID" value="NZ_JAQOUE010000001.1"/>
</dbReference>
<feature type="domain" description="Rieske" evidence="5">
    <location>
        <begin position="5"/>
        <end position="99"/>
    </location>
</feature>
<evidence type="ECO:0000313" key="7">
    <source>
        <dbReference type="Proteomes" id="UP001250932"/>
    </source>
</evidence>
<evidence type="ECO:0000256" key="2">
    <source>
        <dbReference type="ARBA" id="ARBA00022723"/>
    </source>
</evidence>
<dbReference type="InterPro" id="IPR036922">
    <property type="entry name" value="Rieske_2Fe-2S_sf"/>
</dbReference>
<evidence type="ECO:0000256" key="3">
    <source>
        <dbReference type="ARBA" id="ARBA00023004"/>
    </source>
</evidence>
<dbReference type="Gene3D" id="2.102.10.10">
    <property type="entry name" value="Rieske [2Fe-2S] iron-sulphur domain"/>
    <property type="match status" value="1"/>
</dbReference>
<keyword evidence="3" id="KW-0408">Iron</keyword>
<keyword evidence="2" id="KW-0479">Metal-binding</keyword>
<keyword evidence="1" id="KW-0001">2Fe-2S</keyword>
<proteinExistence type="predicted"/>
<dbReference type="Pfam" id="PF00355">
    <property type="entry name" value="Rieske"/>
    <property type="match status" value="1"/>
</dbReference>
<accession>A0ABU3K6T3</accession>
<organism evidence="6 7">
    <name type="scientific">Candidatus Nitronereus thalassa</name>
    <dbReference type="NCBI Taxonomy" id="3020898"/>
    <lineage>
        <taxon>Bacteria</taxon>
        <taxon>Pseudomonadati</taxon>
        <taxon>Nitrospirota</taxon>
        <taxon>Nitrospiria</taxon>
        <taxon>Nitrospirales</taxon>
        <taxon>Nitrospiraceae</taxon>
        <taxon>Candidatus Nitronereus</taxon>
    </lineage>
</organism>
<reference evidence="6 7" key="1">
    <citation type="journal article" date="2023" name="ISME J.">
        <title>Cultivation and genomic characterization of novel and ubiquitous marine nitrite-oxidizing bacteria from the Nitrospirales.</title>
        <authorList>
            <person name="Mueller A.J."/>
            <person name="Daebeler A."/>
            <person name="Herbold C.W."/>
            <person name="Kirkegaard R.H."/>
            <person name="Daims H."/>
        </authorList>
    </citation>
    <scope>NUCLEOTIDE SEQUENCE [LARGE SCALE GENOMIC DNA]</scope>
    <source>
        <strain evidence="6 7">EB</strain>
    </source>
</reference>
<gene>
    <name evidence="6" type="ORF">PPG34_06905</name>
</gene>
<dbReference type="PANTHER" id="PTHR21496:SF23">
    <property type="entry name" value="3-PHENYLPROPIONATE_CINNAMIC ACID DIOXYGENASE FERREDOXIN SUBUNIT"/>
    <property type="match status" value="1"/>
</dbReference>
<dbReference type="InterPro" id="IPR017941">
    <property type="entry name" value="Rieske_2Fe-2S"/>
</dbReference>
<evidence type="ECO:0000256" key="1">
    <source>
        <dbReference type="ARBA" id="ARBA00022714"/>
    </source>
</evidence>
<dbReference type="Proteomes" id="UP001250932">
    <property type="component" value="Unassembled WGS sequence"/>
</dbReference>
<sequence>MSEQVTVANTNEVAPGTGIVAEVNGKSLAVFNVDGTFHVIDNTCVHRGGPLGEGDLEGEVVTCPWHNWEFNVKTGVSVNNPSACVATYPVVIEGTEVKVSL</sequence>
<evidence type="ECO:0000259" key="5">
    <source>
        <dbReference type="PROSITE" id="PS51296"/>
    </source>
</evidence>
<protein>
    <submittedName>
        <fullName evidence="6">Rieske 2Fe-2S domain-containing protein</fullName>
    </submittedName>
</protein>
<dbReference type="EMBL" id="JAQOUE010000001">
    <property type="protein sequence ID" value="MDT7042077.1"/>
    <property type="molecule type" value="Genomic_DNA"/>
</dbReference>
<dbReference type="PANTHER" id="PTHR21496">
    <property type="entry name" value="FERREDOXIN-RELATED"/>
    <property type="match status" value="1"/>
</dbReference>
<comment type="caution">
    <text evidence="6">The sequence shown here is derived from an EMBL/GenBank/DDBJ whole genome shotgun (WGS) entry which is preliminary data.</text>
</comment>
<dbReference type="PROSITE" id="PS51296">
    <property type="entry name" value="RIESKE"/>
    <property type="match status" value="1"/>
</dbReference>
<name>A0ABU3K6T3_9BACT</name>
<evidence type="ECO:0000256" key="4">
    <source>
        <dbReference type="ARBA" id="ARBA00023014"/>
    </source>
</evidence>
<dbReference type="SUPFAM" id="SSF50022">
    <property type="entry name" value="ISP domain"/>
    <property type="match status" value="1"/>
</dbReference>
<evidence type="ECO:0000313" key="6">
    <source>
        <dbReference type="EMBL" id="MDT7042077.1"/>
    </source>
</evidence>
<keyword evidence="7" id="KW-1185">Reference proteome</keyword>